<dbReference type="PANTHER" id="PTHR33067">
    <property type="entry name" value="RNA-DIRECTED DNA POLYMERASE-RELATED"/>
    <property type="match status" value="1"/>
</dbReference>
<dbReference type="GeneID" id="104230310"/>
<dbReference type="Proteomes" id="UP000189701">
    <property type="component" value="Unplaced"/>
</dbReference>
<dbReference type="Gene3D" id="2.40.70.10">
    <property type="entry name" value="Acid Proteases"/>
    <property type="match status" value="1"/>
</dbReference>
<sequence>MIKSFIVKTYERLDAHGASFKELGTVLRNLKRQVGQIVNILSERISGTLPADTEKNPKEIVNVVTLRSRQLLKYPTPSQKQVSPEKESGNELKIEDDKKIEKKKAYEKIMKEILTKKKNIEETSVVKLTEHCSAILQNKLPKKCGDPGSFTIPCSLGILNFDKSLCDFSASVNLMPLSIYRKLEKEIGEIRPVPISLQLANQTTITPEGIVEDVLVRVDKFVFSCRFHRGEYVGEQGGPPHPRKTIF</sequence>
<dbReference type="KEGG" id="nsy:104230310"/>
<organism evidence="1 2">
    <name type="scientific">Nicotiana sylvestris</name>
    <name type="common">Wood tobacco</name>
    <name type="synonym">South American tobacco</name>
    <dbReference type="NCBI Taxonomy" id="4096"/>
    <lineage>
        <taxon>Eukaryota</taxon>
        <taxon>Viridiplantae</taxon>
        <taxon>Streptophyta</taxon>
        <taxon>Embryophyta</taxon>
        <taxon>Tracheophyta</taxon>
        <taxon>Spermatophyta</taxon>
        <taxon>Magnoliopsida</taxon>
        <taxon>eudicotyledons</taxon>
        <taxon>Gunneridae</taxon>
        <taxon>Pentapetalae</taxon>
        <taxon>asterids</taxon>
        <taxon>lamiids</taxon>
        <taxon>Solanales</taxon>
        <taxon>Solanaceae</taxon>
        <taxon>Nicotianoideae</taxon>
        <taxon>Nicotianeae</taxon>
        <taxon>Nicotiana</taxon>
    </lineage>
</organism>
<accession>A0A1U7WVN1</accession>
<dbReference type="AlphaFoldDB" id="A0A1U7WVN1"/>
<evidence type="ECO:0000313" key="1">
    <source>
        <dbReference type="Proteomes" id="UP000189701"/>
    </source>
</evidence>
<reference evidence="2" key="2">
    <citation type="submission" date="2025-08" db="UniProtKB">
        <authorList>
            <consortium name="RefSeq"/>
        </authorList>
    </citation>
    <scope>IDENTIFICATION</scope>
    <source>
        <tissue evidence="2">Leaf</tissue>
    </source>
</reference>
<name>A0A1U7WVN1_NICSY</name>
<dbReference type="InterPro" id="IPR021109">
    <property type="entry name" value="Peptidase_aspartic_dom_sf"/>
</dbReference>
<dbReference type="PANTHER" id="PTHR33067:SF31">
    <property type="entry name" value="RNA-DIRECTED DNA POLYMERASE"/>
    <property type="match status" value="1"/>
</dbReference>
<gene>
    <name evidence="2" type="primary">LOC104230310</name>
</gene>
<dbReference type="CDD" id="cd00303">
    <property type="entry name" value="retropepsin_like"/>
    <property type="match status" value="1"/>
</dbReference>
<dbReference type="RefSeq" id="XP_009781376.1">
    <property type="nucleotide sequence ID" value="XM_009783074.1"/>
</dbReference>
<keyword evidence="1" id="KW-1185">Reference proteome</keyword>
<evidence type="ECO:0000313" key="2">
    <source>
        <dbReference type="RefSeq" id="XP_009781376.1"/>
    </source>
</evidence>
<reference evidence="1" key="1">
    <citation type="journal article" date="2013" name="Genome Biol.">
        <title>Reference genomes and transcriptomes of Nicotiana sylvestris and Nicotiana tomentosiformis.</title>
        <authorList>
            <person name="Sierro N."/>
            <person name="Battey J.N."/>
            <person name="Ouadi S."/>
            <person name="Bovet L."/>
            <person name="Goepfert S."/>
            <person name="Bakaher N."/>
            <person name="Peitsch M.C."/>
            <person name="Ivanov N.V."/>
        </authorList>
    </citation>
    <scope>NUCLEOTIDE SEQUENCE [LARGE SCALE GENOMIC DNA]</scope>
</reference>
<protein>
    <submittedName>
        <fullName evidence="2">Uncharacterized protein LOC104230310</fullName>
    </submittedName>
</protein>
<dbReference type="eggNOG" id="KOG0017">
    <property type="taxonomic scope" value="Eukaryota"/>
</dbReference>
<proteinExistence type="predicted"/>